<dbReference type="EMBL" id="JAUMKJ010000002">
    <property type="protein sequence ID" value="MDO3675744.1"/>
    <property type="molecule type" value="Genomic_DNA"/>
</dbReference>
<proteinExistence type="predicted"/>
<reference evidence="3" key="1">
    <citation type="submission" date="2023-07" db="EMBL/GenBank/DDBJ databases">
        <authorList>
            <person name="Aktuganov G."/>
            <person name="Boyko T."/>
            <person name="Delegan Y."/>
            <person name="Galimzianova N."/>
            <person name="Gilvanova E."/>
            <person name="Korobov V."/>
            <person name="Kuzmina L."/>
            <person name="Melentiev A."/>
            <person name="Milman P."/>
            <person name="Ryabova A."/>
            <person name="Stupak E."/>
            <person name="Yasakov T."/>
            <person name="Zharikova N."/>
            <person name="Zhurenko E."/>
        </authorList>
    </citation>
    <scope>NUCLEOTIDE SEQUENCE</scope>
    <source>
        <strain evidence="3">IB-739</strain>
    </source>
</reference>
<protein>
    <submittedName>
        <fullName evidence="3">CpsD/CapB family tyrosine-protein kinase</fullName>
        <ecNumber evidence="3">2.7.10.2</ecNumber>
    </submittedName>
</protein>
<dbReference type="SUPFAM" id="SSF52540">
    <property type="entry name" value="P-loop containing nucleoside triphosphate hydrolases"/>
    <property type="match status" value="1"/>
</dbReference>
<dbReference type="CDD" id="cd05387">
    <property type="entry name" value="BY-kinase"/>
    <property type="match status" value="1"/>
</dbReference>
<comment type="caution">
    <text evidence="3">The sequence shown here is derived from an EMBL/GenBank/DDBJ whole genome shotgun (WGS) entry which is preliminary data.</text>
</comment>
<dbReference type="NCBIfam" id="TIGR01007">
    <property type="entry name" value="eps_fam"/>
    <property type="match status" value="1"/>
</dbReference>
<dbReference type="InterPro" id="IPR050445">
    <property type="entry name" value="Bact_polysacc_biosynth/exp"/>
</dbReference>
<dbReference type="RefSeq" id="WP_025851192.1">
    <property type="nucleotide sequence ID" value="NZ_JARLKN010000115.1"/>
</dbReference>
<dbReference type="PANTHER" id="PTHR32309">
    <property type="entry name" value="TYROSINE-PROTEIN KINASE"/>
    <property type="match status" value="1"/>
</dbReference>
<dbReference type="PANTHER" id="PTHR32309:SF13">
    <property type="entry name" value="FERRIC ENTEROBACTIN TRANSPORT PROTEIN FEPE"/>
    <property type="match status" value="1"/>
</dbReference>
<dbReference type="Proteomes" id="UP001168883">
    <property type="component" value="Unassembled WGS sequence"/>
</dbReference>
<dbReference type="Pfam" id="PF10609">
    <property type="entry name" value="ParA"/>
    <property type="match status" value="1"/>
</dbReference>
<dbReference type="GO" id="GO:0004715">
    <property type="term" value="F:non-membrane spanning protein tyrosine kinase activity"/>
    <property type="evidence" value="ECO:0007669"/>
    <property type="project" value="UniProtKB-EC"/>
</dbReference>
<keyword evidence="3" id="KW-0808">Transferase</keyword>
<gene>
    <name evidence="3" type="ORF">Q3C12_01935</name>
</gene>
<organism evidence="3 4">
    <name type="scientific">Paenibacillus ehimensis</name>
    <dbReference type="NCBI Taxonomy" id="79264"/>
    <lineage>
        <taxon>Bacteria</taxon>
        <taxon>Bacillati</taxon>
        <taxon>Bacillota</taxon>
        <taxon>Bacilli</taxon>
        <taxon>Bacillales</taxon>
        <taxon>Paenibacillaceae</taxon>
        <taxon>Paenibacillus</taxon>
    </lineage>
</organism>
<sequence>MPASANNLKLITHENPRSYISESYRMLRTNIQFSEIDHQIRTILVSSSEPGEGKSTTISNLAVAFAQEGKNVVLIDADMRNPSLHHYFMKSNRQGLSNLLAGQLNVKQALSETHIEHLTVLTSGPIPPNPAEMLASKRMDQLLEDLLQTFDVVLLDSPPILAVTDAQIVATKCDGVVFVLGSGKVKRDRASKALARLQHVNAKILGVVLNNKPNNNNEETYTYYGASK</sequence>
<accession>A0ABT8V2V8</accession>
<dbReference type="InterPro" id="IPR005702">
    <property type="entry name" value="Wzc-like_C"/>
</dbReference>
<keyword evidence="2" id="KW-0067">ATP-binding</keyword>
<keyword evidence="1" id="KW-0547">Nucleotide-binding</keyword>
<dbReference type="EC" id="2.7.10.2" evidence="3"/>
<keyword evidence="4" id="KW-1185">Reference proteome</keyword>
<evidence type="ECO:0000313" key="4">
    <source>
        <dbReference type="Proteomes" id="UP001168883"/>
    </source>
</evidence>
<name>A0ABT8V2V8_9BACL</name>
<dbReference type="Gene3D" id="3.40.50.300">
    <property type="entry name" value="P-loop containing nucleotide triphosphate hydrolases"/>
    <property type="match status" value="1"/>
</dbReference>
<keyword evidence="3" id="KW-0418">Kinase</keyword>
<evidence type="ECO:0000256" key="2">
    <source>
        <dbReference type="ARBA" id="ARBA00022840"/>
    </source>
</evidence>
<evidence type="ECO:0000313" key="3">
    <source>
        <dbReference type="EMBL" id="MDO3675744.1"/>
    </source>
</evidence>
<evidence type="ECO:0000256" key="1">
    <source>
        <dbReference type="ARBA" id="ARBA00022741"/>
    </source>
</evidence>
<dbReference type="InterPro" id="IPR027417">
    <property type="entry name" value="P-loop_NTPase"/>
</dbReference>
<dbReference type="InterPro" id="IPR033756">
    <property type="entry name" value="YlxH/NBP35"/>
</dbReference>